<keyword evidence="6" id="KW-0969">Cilium</keyword>
<dbReference type="Proteomes" id="UP000218934">
    <property type="component" value="Unassembled WGS sequence"/>
</dbReference>
<organism evidence="6 7">
    <name type="scientific">Rhizorhabdus dicambivorans</name>
    <dbReference type="NCBI Taxonomy" id="1850238"/>
    <lineage>
        <taxon>Bacteria</taxon>
        <taxon>Pseudomonadati</taxon>
        <taxon>Pseudomonadota</taxon>
        <taxon>Alphaproteobacteria</taxon>
        <taxon>Sphingomonadales</taxon>
        <taxon>Sphingomonadaceae</taxon>
        <taxon>Rhizorhabdus</taxon>
    </lineage>
</organism>
<keyword evidence="5" id="KW-0143">Chaperone</keyword>
<evidence type="ECO:0000256" key="1">
    <source>
        <dbReference type="ARBA" id="ARBA00004514"/>
    </source>
</evidence>
<keyword evidence="4" id="KW-1005">Bacterial flagellum biogenesis</keyword>
<accession>A0A2A4FSF6</accession>
<keyword evidence="6" id="KW-0282">Flagellum</keyword>
<dbReference type="GO" id="GO:0071973">
    <property type="term" value="P:bacterial-type flagellum-dependent cell motility"/>
    <property type="evidence" value="ECO:0007669"/>
    <property type="project" value="TreeGrafter"/>
</dbReference>
<dbReference type="SUPFAM" id="SSF101116">
    <property type="entry name" value="Flagellar export chaperone FliS"/>
    <property type="match status" value="1"/>
</dbReference>
<reference evidence="6 7" key="1">
    <citation type="submission" date="2017-09" db="EMBL/GenBank/DDBJ databases">
        <title>The Catabolism of 3,6-Dichlorosalicylic acid is Initiated by the Cytochrome P450 Monooxygenase DsmABC in Rhizorhabdus dicambivorans Ndbn-20.</title>
        <authorList>
            <person name="Na L."/>
        </authorList>
    </citation>
    <scope>NUCLEOTIDE SEQUENCE [LARGE SCALE GENOMIC DNA]</scope>
    <source>
        <strain evidence="6 7">Ndbn-20m</strain>
    </source>
</reference>
<keyword evidence="6" id="KW-0966">Cell projection</keyword>
<evidence type="ECO:0000313" key="7">
    <source>
        <dbReference type="Proteomes" id="UP000218934"/>
    </source>
</evidence>
<dbReference type="Gene3D" id="1.20.120.340">
    <property type="entry name" value="Flagellar protein FliS"/>
    <property type="match status" value="1"/>
</dbReference>
<dbReference type="Pfam" id="PF02561">
    <property type="entry name" value="FliS"/>
    <property type="match status" value="1"/>
</dbReference>
<evidence type="ECO:0000256" key="2">
    <source>
        <dbReference type="ARBA" id="ARBA00008787"/>
    </source>
</evidence>
<proteinExistence type="inferred from homology"/>
<evidence type="ECO:0000256" key="4">
    <source>
        <dbReference type="ARBA" id="ARBA00022795"/>
    </source>
</evidence>
<sequence length="133" mass="14416">MFMSNGYGSAPGGAKFRYQTVDVAARVEGATPHRLVGILFEELMKALEIMAAAQRANNSVKAIDKQARASNILLALETSLDFRNGGEIALNLSRVYRECRRLVLSGGRDGKPELVDQARSHLAGIVEAWEAIG</sequence>
<dbReference type="PANTHER" id="PTHR34773">
    <property type="entry name" value="FLAGELLAR SECRETION CHAPERONE FLIS"/>
    <property type="match status" value="1"/>
</dbReference>
<dbReference type="GO" id="GO:0044780">
    <property type="term" value="P:bacterial-type flagellum assembly"/>
    <property type="evidence" value="ECO:0007669"/>
    <property type="project" value="InterPro"/>
</dbReference>
<dbReference type="GO" id="GO:0005829">
    <property type="term" value="C:cytosol"/>
    <property type="evidence" value="ECO:0007669"/>
    <property type="project" value="UniProtKB-SubCell"/>
</dbReference>
<dbReference type="AlphaFoldDB" id="A0A2A4FSF6"/>
<comment type="caution">
    <text evidence="6">The sequence shown here is derived from an EMBL/GenBank/DDBJ whole genome shotgun (WGS) entry which is preliminary data.</text>
</comment>
<comment type="subcellular location">
    <subcellularLocation>
        <location evidence="1">Cytoplasm</location>
        <location evidence="1">Cytosol</location>
    </subcellularLocation>
</comment>
<name>A0A2A4FSF6_9SPHN</name>
<protein>
    <submittedName>
        <fullName evidence="6">Flagellin-specific chaperone FliS-like protein</fullName>
    </submittedName>
</protein>
<comment type="similarity">
    <text evidence="2">Belongs to the FliS family.</text>
</comment>
<keyword evidence="7" id="KW-1185">Reference proteome</keyword>
<dbReference type="InterPro" id="IPR036584">
    <property type="entry name" value="FliS_sf"/>
</dbReference>
<dbReference type="PANTHER" id="PTHR34773:SF1">
    <property type="entry name" value="FLAGELLAR SECRETION CHAPERONE FLIS"/>
    <property type="match status" value="1"/>
</dbReference>
<dbReference type="OrthoDB" id="7355300at2"/>
<evidence type="ECO:0000256" key="3">
    <source>
        <dbReference type="ARBA" id="ARBA00022490"/>
    </source>
</evidence>
<keyword evidence="3" id="KW-0963">Cytoplasm</keyword>
<dbReference type="KEGG" id="rdi:CMV14_14135"/>
<evidence type="ECO:0000313" key="6">
    <source>
        <dbReference type="EMBL" id="PCE40636.1"/>
    </source>
</evidence>
<evidence type="ECO:0000256" key="5">
    <source>
        <dbReference type="ARBA" id="ARBA00023186"/>
    </source>
</evidence>
<dbReference type="EMBL" id="NWUF01000025">
    <property type="protein sequence ID" value="PCE40636.1"/>
    <property type="molecule type" value="Genomic_DNA"/>
</dbReference>
<dbReference type="InterPro" id="IPR003713">
    <property type="entry name" value="FliS"/>
</dbReference>
<gene>
    <name evidence="6" type="ORF">COO09_19490</name>
</gene>
<dbReference type="CDD" id="cd16098">
    <property type="entry name" value="FliS"/>
    <property type="match status" value="1"/>
</dbReference>